<comment type="caution">
    <text evidence="2">The sequence shown here is derived from an EMBL/GenBank/DDBJ whole genome shotgun (WGS) entry which is preliminary data.</text>
</comment>
<reference evidence="3" key="1">
    <citation type="journal article" date="2019" name="Int. J. Syst. Evol. Microbiol.">
        <title>The Global Catalogue of Microorganisms (GCM) 10K type strain sequencing project: providing services to taxonomists for standard genome sequencing and annotation.</title>
        <authorList>
            <consortium name="The Broad Institute Genomics Platform"/>
            <consortium name="The Broad Institute Genome Sequencing Center for Infectious Disease"/>
            <person name="Wu L."/>
            <person name="Ma J."/>
        </authorList>
    </citation>
    <scope>NUCLEOTIDE SEQUENCE [LARGE SCALE GENOMIC DNA]</scope>
    <source>
        <strain evidence="3">JCM 18531</strain>
    </source>
</reference>
<keyword evidence="3" id="KW-1185">Reference proteome</keyword>
<accession>A0ABP8WPY0</accession>
<dbReference type="InterPro" id="IPR056077">
    <property type="entry name" value="DUF7660"/>
</dbReference>
<dbReference type="Proteomes" id="UP001499974">
    <property type="component" value="Unassembled WGS sequence"/>
</dbReference>
<organism evidence="2 3">
    <name type="scientific">Nocardioides conyzicola</name>
    <dbReference type="NCBI Taxonomy" id="1651781"/>
    <lineage>
        <taxon>Bacteria</taxon>
        <taxon>Bacillati</taxon>
        <taxon>Actinomycetota</taxon>
        <taxon>Actinomycetes</taxon>
        <taxon>Propionibacteriales</taxon>
        <taxon>Nocardioidaceae</taxon>
        <taxon>Nocardioides</taxon>
    </lineage>
</organism>
<protein>
    <recommendedName>
        <fullName evidence="1">DUF7660 domain-containing protein</fullName>
    </recommendedName>
</protein>
<dbReference type="Pfam" id="PF24693">
    <property type="entry name" value="DUF7660"/>
    <property type="match status" value="1"/>
</dbReference>
<dbReference type="EMBL" id="BAABKM010000001">
    <property type="protein sequence ID" value="GAA4693245.1"/>
    <property type="molecule type" value="Genomic_DNA"/>
</dbReference>
<evidence type="ECO:0000313" key="3">
    <source>
        <dbReference type="Proteomes" id="UP001499974"/>
    </source>
</evidence>
<name>A0ABP8WPY0_9ACTN</name>
<feature type="domain" description="DUF7660" evidence="1">
    <location>
        <begin position="18"/>
        <end position="86"/>
    </location>
</feature>
<evidence type="ECO:0000313" key="2">
    <source>
        <dbReference type="EMBL" id="GAA4693245.1"/>
    </source>
</evidence>
<gene>
    <name evidence="2" type="ORF">GCM10023349_05570</name>
</gene>
<sequence length="86" mass="9310">MTHETGRAADAESADVVSRDDFADLVQAALEDFRTGGEAEWENGTLDRFLDGLAAFADARIVGGGDQERPTWRLFGEMIVAATGYE</sequence>
<proteinExistence type="predicted"/>
<evidence type="ECO:0000259" key="1">
    <source>
        <dbReference type="Pfam" id="PF24693"/>
    </source>
</evidence>
<dbReference type="RefSeq" id="WP_345518997.1">
    <property type="nucleotide sequence ID" value="NZ_BAABKM010000001.1"/>
</dbReference>